<feature type="compositionally biased region" description="Basic residues" evidence="1">
    <location>
        <begin position="31"/>
        <end position="46"/>
    </location>
</feature>
<gene>
    <name evidence="2" type="ORF">TASK_LOCUS8142</name>
</gene>
<dbReference type="AlphaFoldDB" id="A0A0R3WBV4"/>
<keyword evidence="3" id="KW-1185">Reference proteome</keyword>
<proteinExistence type="predicted"/>
<evidence type="ECO:0000313" key="3">
    <source>
        <dbReference type="Proteomes" id="UP000282613"/>
    </source>
</evidence>
<evidence type="ECO:0000313" key="2">
    <source>
        <dbReference type="EMBL" id="VDK39638.1"/>
    </source>
</evidence>
<feature type="compositionally biased region" description="Basic and acidic residues" evidence="1">
    <location>
        <begin position="16"/>
        <end position="30"/>
    </location>
</feature>
<dbReference type="WBParaSite" id="TASK_0000814101-mRNA-1">
    <property type="protein sequence ID" value="TASK_0000814101-mRNA-1"/>
    <property type="gene ID" value="TASK_0000814101"/>
</dbReference>
<feature type="region of interest" description="Disordered" evidence="1">
    <location>
        <begin position="1"/>
        <end position="58"/>
    </location>
</feature>
<protein>
    <submittedName>
        <fullName evidence="2 4">Uncharacterized protein</fullName>
    </submittedName>
</protein>
<sequence length="72" mass="8382">MTLAEDESGNNANPGCEREGERKEEKEKEKEKKKKKRKKKKKKLVRIQKQDNSLLFPHSSFSCGELKEKFGS</sequence>
<dbReference type="Proteomes" id="UP000282613">
    <property type="component" value="Unassembled WGS sequence"/>
</dbReference>
<organism evidence="4">
    <name type="scientific">Taenia asiatica</name>
    <name type="common">Asian tapeworm</name>
    <dbReference type="NCBI Taxonomy" id="60517"/>
    <lineage>
        <taxon>Eukaryota</taxon>
        <taxon>Metazoa</taxon>
        <taxon>Spiralia</taxon>
        <taxon>Lophotrochozoa</taxon>
        <taxon>Platyhelminthes</taxon>
        <taxon>Cestoda</taxon>
        <taxon>Eucestoda</taxon>
        <taxon>Cyclophyllidea</taxon>
        <taxon>Taeniidae</taxon>
        <taxon>Taenia</taxon>
    </lineage>
</organism>
<reference evidence="2 3" key="2">
    <citation type="submission" date="2018-11" db="EMBL/GenBank/DDBJ databases">
        <authorList>
            <consortium name="Pathogen Informatics"/>
        </authorList>
    </citation>
    <scope>NUCLEOTIDE SEQUENCE [LARGE SCALE GENOMIC DNA]</scope>
</reference>
<name>A0A0R3WBV4_TAEAS</name>
<reference evidence="4" key="1">
    <citation type="submission" date="2017-02" db="UniProtKB">
        <authorList>
            <consortium name="WormBaseParasite"/>
        </authorList>
    </citation>
    <scope>IDENTIFICATION</scope>
</reference>
<dbReference type="EMBL" id="UYRS01018736">
    <property type="protein sequence ID" value="VDK39638.1"/>
    <property type="molecule type" value="Genomic_DNA"/>
</dbReference>
<evidence type="ECO:0000313" key="4">
    <source>
        <dbReference type="WBParaSite" id="TASK_0000814101-mRNA-1"/>
    </source>
</evidence>
<evidence type="ECO:0000256" key="1">
    <source>
        <dbReference type="SAM" id="MobiDB-lite"/>
    </source>
</evidence>
<accession>A0A0R3WBV4</accession>